<accession>A0A081KAG0</accession>
<proteinExistence type="predicted"/>
<name>A0A081KAG0_9GAMM</name>
<evidence type="ECO:0000313" key="3">
    <source>
        <dbReference type="Proteomes" id="UP000027997"/>
    </source>
</evidence>
<dbReference type="Proteomes" id="UP000027997">
    <property type="component" value="Unassembled WGS sequence"/>
</dbReference>
<keyword evidence="1" id="KW-0472">Membrane</keyword>
<dbReference type="AlphaFoldDB" id="A0A081KAG0"/>
<dbReference type="eggNOG" id="ENOG5032W7W">
    <property type="taxonomic scope" value="Bacteria"/>
</dbReference>
<dbReference type="EMBL" id="JOJP01000001">
    <property type="protein sequence ID" value="KEI71136.1"/>
    <property type="molecule type" value="Genomic_DNA"/>
</dbReference>
<feature type="transmembrane region" description="Helical" evidence="1">
    <location>
        <begin position="63"/>
        <end position="82"/>
    </location>
</feature>
<reference evidence="2 3" key="1">
    <citation type="submission" date="2014-06" db="EMBL/GenBank/DDBJ databases">
        <title>Whole Genome Sequences of Three Symbiotic Endozoicomonas Bacteria.</title>
        <authorList>
            <person name="Neave M.J."/>
            <person name="Apprill A."/>
            <person name="Voolstra C.R."/>
        </authorList>
    </citation>
    <scope>NUCLEOTIDE SEQUENCE [LARGE SCALE GENOMIC DNA]</scope>
    <source>
        <strain evidence="2 3">DSM 22380</strain>
    </source>
</reference>
<dbReference type="STRING" id="305900.GV64_10605"/>
<dbReference type="RefSeq" id="WP_020582683.1">
    <property type="nucleotide sequence ID" value="NZ_JOJP01000001.1"/>
</dbReference>
<organism evidence="2 3">
    <name type="scientific">Endozoicomonas elysicola</name>
    <dbReference type="NCBI Taxonomy" id="305900"/>
    <lineage>
        <taxon>Bacteria</taxon>
        <taxon>Pseudomonadati</taxon>
        <taxon>Pseudomonadota</taxon>
        <taxon>Gammaproteobacteria</taxon>
        <taxon>Oceanospirillales</taxon>
        <taxon>Endozoicomonadaceae</taxon>
        <taxon>Endozoicomonas</taxon>
    </lineage>
</organism>
<keyword evidence="1" id="KW-0812">Transmembrane</keyword>
<protein>
    <recommendedName>
        <fullName evidence="4">NAD/FAD-utilizing enzyme</fullName>
    </recommendedName>
</protein>
<keyword evidence="3" id="KW-1185">Reference proteome</keyword>
<evidence type="ECO:0000256" key="1">
    <source>
        <dbReference type="SAM" id="Phobius"/>
    </source>
</evidence>
<sequence>MKRLYYLTGSLDSVTKITEDLHHDGITDWHLHVLSRNEAGLFHKQVHSANMLQENDVLHSGELGALIGGVIGLLFATLIEWWNPFGITAPLPTLIIIAGVFTLFGAWSGGLAGVTRENYKTARFHDDLVKGKHLIMVDVSKQQEHKVRYHISRYHPEACLAGEDTTLTLPFSPNFWHYPRHN</sequence>
<gene>
    <name evidence="2" type="ORF">GV64_10605</name>
</gene>
<comment type="caution">
    <text evidence="2">The sequence shown here is derived from an EMBL/GenBank/DDBJ whole genome shotgun (WGS) entry which is preliminary data.</text>
</comment>
<keyword evidence="1" id="KW-1133">Transmembrane helix</keyword>
<feature type="transmembrane region" description="Helical" evidence="1">
    <location>
        <begin position="94"/>
        <end position="114"/>
    </location>
</feature>
<evidence type="ECO:0000313" key="2">
    <source>
        <dbReference type="EMBL" id="KEI71136.1"/>
    </source>
</evidence>
<evidence type="ECO:0008006" key="4">
    <source>
        <dbReference type="Google" id="ProtNLM"/>
    </source>
</evidence>